<protein>
    <recommendedName>
        <fullName evidence="4">Cytoplasmic protein</fullName>
    </recommendedName>
</protein>
<dbReference type="RefSeq" id="WP_354695425.1">
    <property type="nucleotide sequence ID" value="NZ_JAZHOG010000006.1"/>
</dbReference>
<proteinExistence type="predicted"/>
<sequence length="131" mass="13997">MNPSETENAIQMNGDDMYREDVFTDNAVGTLRRLTPVTPEGDDDASRSTRFVGSTQVLTNAGPLPLNFEVPGTSLAEAIANFSVAAQESFERTMEELREYQREQASSIVVPRGGVDPGKMGGGSGGGIQMP</sequence>
<dbReference type="AlphaFoldDB" id="A0AAW9RD25"/>
<reference evidence="2 3" key="1">
    <citation type="submission" date="2024-02" db="EMBL/GenBank/DDBJ databases">
        <title>A novel Wenzhouxiangellaceae bacterium, isolated from coastal sediments.</title>
        <authorList>
            <person name="Du Z.-J."/>
            <person name="Ye Y.-Q."/>
            <person name="Zhang X.-Y."/>
        </authorList>
    </citation>
    <scope>NUCLEOTIDE SEQUENCE [LARGE SCALE GENOMIC DNA]</scope>
    <source>
        <strain evidence="2 3">CH-27</strain>
    </source>
</reference>
<feature type="compositionally biased region" description="Gly residues" evidence="1">
    <location>
        <begin position="115"/>
        <end position="131"/>
    </location>
</feature>
<gene>
    <name evidence="2" type="ORF">V3330_10740</name>
</gene>
<evidence type="ECO:0000313" key="3">
    <source>
        <dbReference type="Proteomes" id="UP001359886"/>
    </source>
</evidence>
<evidence type="ECO:0008006" key="4">
    <source>
        <dbReference type="Google" id="ProtNLM"/>
    </source>
</evidence>
<evidence type="ECO:0000313" key="2">
    <source>
        <dbReference type="EMBL" id="MEJ8568103.1"/>
    </source>
</evidence>
<accession>A0AAW9RD25</accession>
<comment type="caution">
    <text evidence="2">The sequence shown here is derived from an EMBL/GenBank/DDBJ whole genome shotgun (WGS) entry which is preliminary data.</text>
</comment>
<organism evidence="2 3">
    <name type="scientific">Elongatibacter sediminis</name>
    <dbReference type="NCBI Taxonomy" id="3119006"/>
    <lineage>
        <taxon>Bacteria</taxon>
        <taxon>Pseudomonadati</taxon>
        <taxon>Pseudomonadota</taxon>
        <taxon>Gammaproteobacteria</taxon>
        <taxon>Chromatiales</taxon>
        <taxon>Wenzhouxiangellaceae</taxon>
        <taxon>Elongatibacter</taxon>
    </lineage>
</organism>
<name>A0AAW9RD25_9GAMM</name>
<dbReference type="EMBL" id="JAZHOG010000006">
    <property type="protein sequence ID" value="MEJ8568103.1"/>
    <property type="molecule type" value="Genomic_DNA"/>
</dbReference>
<feature type="region of interest" description="Disordered" evidence="1">
    <location>
        <begin position="103"/>
        <end position="131"/>
    </location>
</feature>
<dbReference type="Proteomes" id="UP001359886">
    <property type="component" value="Unassembled WGS sequence"/>
</dbReference>
<keyword evidence="3" id="KW-1185">Reference proteome</keyword>
<evidence type="ECO:0000256" key="1">
    <source>
        <dbReference type="SAM" id="MobiDB-lite"/>
    </source>
</evidence>